<name>A0AAD3M9J1_LATJO</name>
<keyword evidence="3" id="KW-1185">Reference proteome</keyword>
<feature type="region of interest" description="Disordered" evidence="1">
    <location>
        <begin position="215"/>
        <end position="244"/>
    </location>
</feature>
<feature type="compositionally biased region" description="Basic and acidic residues" evidence="1">
    <location>
        <begin position="219"/>
        <end position="236"/>
    </location>
</feature>
<dbReference type="Proteomes" id="UP001279410">
    <property type="component" value="Unassembled WGS sequence"/>
</dbReference>
<proteinExistence type="predicted"/>
<evidence type="ECO:0000256" key="1">
    <source>
        <dbReference type="SAM" id="MobiDB-lite"/>
    </source>
</evidence>
<reference evidence="2" key="1">
    <citation type="submission" date="2022-08" db="EMBL/GenBank/DDBJ databases">
        <title>Genome sequencing of akame (Lates japonicus).</title>
        <authorList>
            <person name="Hashiguchi Y."/>
            <person name="Takahashi H."/>
        </authorList>
    </citation>
    <scope>NUCLEOTIDE SEQUENCE</scope>
    <source>
        <strain evidence="2">Kochi</strain>
    </source>
</reference>
<comment type="caution">
    <text evidence="2">The sequence shown here is derived from an EMBL/GenBank/DDBJ whole genome shotgun (WGS) entry which is preliminary data.</text>
</comment>
<evidence type="ECO:0000313" key="3">
    <source>
        <dbReference type="Proteomes" id="UP001279410"/>
    </source>
</evidence>
<organism evidence="2 3">
    <name type="scientific">Lates japonicus</name>
    <name type="common">Japanese lates</name>
    <dbReference type="NCBI Taxonomy" id="270547"/>
    <lineage>
        <taxon>Eukaryota</taxon>
        <taxon>Metazoa</taxon>
        <taxon>Chordata</taxon>
        <taxon>Craniata</taxon>
        <taxon>Vertebrata</taxon>
        <taxon>Euteleostomi</taxon>
        <taxon>Actinopterygii</taxon>
        <taxon>Neopterygii</taxon>
        <taxon>Teleostei</taxon>
        <taxon>Neoteleostei</taxon>
        <taxon>Acanthomorphata</taxon>
        <taxon>Carangaria</taxon>
        <taxon>Carangaria incertae sedis</taxon>
        <taxon>Centropomidae</taxon>
        <taxon>Lates</taxon>
    </lineage>
</organism>
<sequence length="254" mass="27767">MTHSAQLPEETLGQGPSGHGSIRYWAVLSYTGRGPPAGKIKKEAQSSVSIDINTPAHWLETKDKMARYRTLTGEVILVSRSLDNSTLQINQPKAYITHADAHRLRGTMKQKRRCCRWLAGTIPSIPSPQPDLQCQHSTAVNLEWLRMAIPEQPEHKGSIPASFPRSPPQITALVVTEAGRQHSCSGPAACRDLSGIPERPSRLLWSKSSPTSAVYSSVAERDRSATERSGEKEGAHRNWVPGGGAATSFFQSIK</sequence>
<dbReference type="AlphaFoldDB" id="A0AAD3M9J1"/>
<evidence type="ECO:0000313" key="2">
    <source>
        <dbReference type="EMBL" id="GLD49853.1"/>
    </source>
</evidence>
<accession>A0AAD3M9J1</accession>
<gene>
    <name evidence="2" type="ORF">AKAME5_002764300</name>
</gene>
<dbReference type="EMBL" id="BRZM01003569">
    <property type="protein sequence ID" value="GLD49853.1"/>
    <property type="molecule type" value="Genomic_DNA"/>
</dbReference>
<protein>
    <submittedName>
        <fullName evidence="2">Arrestin domain-containing protein 2 isoform X1</fullName>
    </submittedName>
</protein>